<dbReference type="GO" id="GO:0070124">
    <property type="term" value="P:mitochondrial translational initiation"/>
    <property type="evidence" value="ECO:0007669"/>
    <property type="project" value="TreeGrafter"/>
</dbReference>
<dbReference type="PANTHER" id="PTHR41237:SF1">
    <property type="entry name" value="SMALL RIBOSOMAL SUBUNIT PROTEIN BS21M"/>
    <property type="match status" value="1"/>
</dbReference>
<comment type="similarity">
    <text evidence="1">Belongs to the bacterial ribosomal protein bS21 family.</text>
</comment>
<dbReference type="AlphaFoldDB" id="A0A4U0WVE1"/>
<accession>A0A4U0WVE1</accession>
<dbReference type="EMBL" id="NAJN01000926">
    <property type="protein sequence ID" value="TKA67281.1"/>
    <property type="molecule type" value="Genomic_DNA"/>
</dbReference>
<evidence type="ECO:0000256" key="4">
    <source>
        <dbReference type="SAM" id="MobiDB-lite"/>
    </source>
</evidence>
<keyword evidence="3" id="KW-0687">Ribonucleoprotein</keyword>
<feature type="region of interest" description="Disordered" evidence="4">
    <location>
        <begin position="1"/>
        <end position="188"/>
    </location>
</feature>
<evidence type="ECO:0000256" key="1">
    <source>
        <dbReference type="ARBA" id="ARBA00006640"/>
    </source>
</evidence>
<protein>
    <recommendedName>
        <fullName evidence="7">Ribosomal protein S21</fullName>
    </recommendedName>
</protein>
<reference evidence="5 6" key="1">
    <citation type="submission" date="2017-03" db="EMBL/GenBank/DDBJ databases">
        <title>Genomes of endolithic fungi from Antarctica.</title>
        <authorList>
            <person name="Coleine C."/>
            <person name="Masonjones S."/>
            <person name="Stajich J.E."/>
        </authorList>
    </citation>
    <scope>NUCLEOTIDE SEQUENCE [LARGE SCALE GENOMIC DNA]</scope>
    <source>
        <strain evidence="5 6">CCFEE 5187</strain>
    </source>
</reference>
<dbReference type="STRING" id="331657.A0A4U0WVE1"/>
<evidence type="ECO:0008006" key="7">
    <source>
        <dbReference type="Google" id="ProtNLM"/>
    </source>
</evidence>
<dbReference type="InterPro" id="IPR001911">
    <property type="entry name" value="Ribosomal_bS21"/>
</dbReference>
<dbReference type="Pfam" id="PF01165">
    <property type="entry name" value="Ribosomal_S21"/>
    <property type="match status" value="1"/>
</dbReference>
<proteinExistence type="inferred from homology"/>
<dbReference type="InterPro" id="IPR052837">
    <property type="entry name" value="Mitoribosomal_bS21"/>
</dbReference>
<keyword evidence="6" id="KW-1185">Reference proteome</keyword>
<dbReference type="GO" id="GO:0005763">
    <property type="term" value="C:mitochondrial small ribosomal subunit"/>
    <property type="evidence" value="ECO:0007669"/>
    <property type="project" value="TreeGrafter"/>
</dbReference>
<evidence type="ECO:0000256" key="2">
    <source>
        <dbReference type="ARBA" id="ARBA00022980"/>
    </source>
</evidence>
<name>A0A4U0WVE1_9PEZI</name>
<evidence type="ECO:0000256" key="3">
    <source>
        <dbReference type="ARBA" id="ARBA00023274"/>
    </source>
</evidence>
<evidence type="ECO:0000313" key="6">
    <source>
        <dbReference type="Proteomes" id="UP000308768"/>
    </source>
</evidence>
<organism evidence="5 6">
    <name type="scientific">Cryomyces minteri</name>
    <dbReference type="NCBI Taxonomy" id="331657"/>
    <lineage>
        <taxon>Eukaryota</taxon>
        <taxon>Fungi</taxon>
        <taxon>Dikarya</taxon>
        <taxon>Ascomycota</taxon>
        <taxon>Pezizomycotina</taxon>
        <taxon>Dothideomycetes</taxon>
        <taxon>Dothideomycetes incertae sedis</taxon>
        <taxon>Cryomyces</taxon>
    </lineage>
</organism>
<dbReference type="Proteomes" id="UP000308768">
    <property type="component" value="Unassembled WGS sequence"/>
</dbReference>
<dbReference type="PANTHER" id="PTHR41237">
    <property type="entry name" value="37S RIBOSOMAL PROTEIN MRP21, MITOCHONDRIAL"/>
    <property type="match status" value="1"/>
</dbReference>
<dbReference type="OrthoDB" id="2501249at2759"/>
<sequence length="262" mass="28541">MLIAVSGGDSLKGRSGGSQDSDPKFGMQDNHTAPLSLLKYKKSKSVTRRLYADSDTPPPTSSSSSSLSSSTSAPSRSPPTNRATDEDTYTRILNQSLDFTRNIPGSSSSRTSRAAAPGSGRNPLSDLAGAFSQRSNVSDSPSKSHTMDLDRMLNPLGTSSSPPSLPANTYKPPPRAPMRLGPSVGRSIPLNTQGGMDLGRALRMLDILCAKNKVRADFGRQRFHERGGLKRKRLHSERWRRRFKAGFTAVVKRVEELRRKGW</sequence>
<keyword evidence="2" id="KW-0689">Ribosomal protein</keyword>
<feature type="compositionally biased region" description="Low complexity" evidence="4">
    <location>
        <begin position="61"/>
        <end position="80"/>
    </location>
</feature>
<feature type="compositionally biased region" description="Polar residues" evidence="4">
    <location>
        <begin position="132"/>
        <end position="144"/>
    </location>
</feature>
<dbReference type="GO" id="GO:0003735">
    <property type="term" value="F:structural constituent of ribosome"/>
    <property type="evidence" value="ECO:0007669"/>
    <property type="project" value="InterPro"/>
</dbReference>
<comment type="caution">
    <text evidence="5">The sequence shown here is derived from an EMBL/GenBank/DDBJ whole genome shotgun (WGS) entry which is preliminary data.</text>
</comment>
<feature type="compositionally biased region" description="Low complexity" evidence="4">
    <location>
        <begin position="153"/>
        <end position="162"/>
    </location>
</feature>
<evidence type="ECO:0000313" key="5">
    <source>
        <dbReference type="EMBL" id="TKA67281.1"/>
    </source>
</evidence>
<feature type="compositionally biased region" description="Low complexity" evidence="4">
    <location>
        <begin position="104"/>
        <end position="121"/>
    </location>
</feature>
<gene>
    <name evidence="5" type="ORF">B0A49_09238</name>
</gene>